<evidence type="ECO:0000256" key="1">
    <source>
        <dbReference type="SAM" id="MobiDB-lite"/>
    </source>
</evidence>
<protein>
    <submittedName>
        <fullName evidence="2">Uncharacterized protein</fullName>
    </submittedName>
</protein>
<reference evidence="2" key="1">
    <citation type="submission" date="2023-03" db="UniProtKB">
        <authorList>
            <consortium name="EnsemblPlants"/>
        </authorList>
    </citation>
    <scope>IDENTIFICATION</scope>
</reference>
<evidence type="ECO:0000313" key="2">
    <source>
        <dbReference type="EnsemblPlants" id="MELO3C028065.2.1"/>
    </source>
</evidence>
<dbReference type="AlphaFoldDB" id="A0A9I9E3A0"/>
<feature type="compositionally biased region" description="Low complexity" evidence="1">
    <location>
        <begin position="50"/>
        <end position="60"/>
    </location>
</feature>
<sequence>RLTRLGSPGLLESDPWLGSGFLAPPDNARVRDVDGGRGWLSSALRAASGTQTEVEPSTVTETEEEGELSAAGDWKRIGNGWGAAANEHDEADDAGGGKETE</sequence>
<feature type="region of interest" description="Disordered" evidence="1">
    <location>
        <begin position="45"/>
        <end position="101"/>
    </location>
</feature>
<name>A0A9I9E3A0_CUCME</name>
<accession>A0A9I9E3A0</accession>
<dbReference type="Gramene" id="MELO3C028065.2.1">
    <property type="protein sequence ID" value="MELO3C028065.2.1"/>
    <property type="gene ID" value="MELO3C028065.2"/>
</dbReference>
<dbReference type="EnsemblPlants" id="MELO3C028065.2.1">
    <property type="protein sequence ID" value="MELO3C028065.2.1"/>
    <property type="gene ID" value="MELO3C028065.2"/>
</dbReference>
<proteinExistence type="predicted"/>
<organism evidence="2">
    <name type="scientific">Cucumis melo</name>
    <name type="common">Muskmelon</name>
    <dbReference type="NCBI Taxonomy" id="3656"/>
    <lineage>
        <taxon>Eukaryota</taxon>
        <taxon>Viridiplantae</taxon>
        <taxon>Streptophyta</taxon>
        <taxon>Embryophyta</taxon>
        <taxon>Tracheophyta</taxon>
        <taxon>Spermatophyta</taxon>
        <taxon>Magnoliopsida</taxon>
        <taxon>eudicotyledons</taxon>
        <taxon>Gunneridae</taxon>
        <taxon>Pentapetalae</taxon>
        <taxon>rosids</taxon>
        <taxon>fabids</taxon>
        <taxon>Cucurbitales</taxon>
        <taxon>Cucurbitaceae</taxon>
        <taxon>Benincaseae</taxon>
        <taxon>Cucumis</taxon>
    </lineage>
</organism>